<feature type="region of interest" description="Disordered" evidence="2">
    <location>
        <begin position="684"/>
        <end position="739"/>
    </location>
</feature>
<feature type="compositionally biased region" description="Basic and acidic residues" evidence="2">
    <location>
        <begin position="710"/>
        <end position="719"/>
    </location>
</feature>
<sequence length="750" mass="82282">RGTYSFPVLGYSCARSTPDLYQLSSIPHPQNPVPFLSMAHIASCMLDEGESANPPYIAKPPSPLPPMDSTSQAPPLSSSSDHKPFVWRMHHPDTRKYQLFPKDRQQRPPNKSLDPEQAFALAMGQNDKTEKPCTSSGSLRLRIKEHNLIRRRKVSIPELGPMTTVQEVPMDSPTIPGRPPLHERSVSAPGHHIKQHKSNGSVSSIAAADADRSGCTTPARSPDRHQRSTSESQTPRQPASPKQLAPLVIPTHIGNVPRLARQISHNRMRSGSTGQDSSQYSARADDSPRSLARTPYTPLTASTALTTPLSACPTFMSATTPVSAPIMEERSSTKPWELNYSQDAATPVQLKSENSASPGNDGTQRPFVHSHRRGQSESGSIMDRGRPRKRSESRNNNGLIPKRSCSTRNKSAERRAFEELPSGFRAGEAPSHIEQDELAALQKQAFGQASRFEVLRKEDVELLSRELRQLDERTEYLRRTYNSLRAGRRNLHSRICQYLRSPRTARFSTDSMLKQEEALAELDTSIDDWVNKLEQAENRRTRVRQKLLEHVAAAATLPTPAATAASESLQLAMGIRPPPPVGVGNISTPPRSPTKNSFSSHTASSSPSPQRVVAQVPSTIVEQPVIEECPVASVDKHVSSFSHRRTGMESIRIYADSDVYALLADVENEITKMSAAANQTEATAALSDDEQKEIHRARSHEALSGLANEKPTDAKDTKDTIPSPRAPSPPAKDSPADDGAIFLTSAVFRG</sequence>
<feature type="domain" description="Up-regulated during septation protein 1" evidence="3">
    <location>
        <begin position="440"/>
        <end position="556"/>
    </location>
</feature>
<evidence type="ECO:0000256" key="1">
    <source>
        <dbReference type="SAM" id="Coils"/>
    </source>
</evidence>
<feature type="compositionally biased region" description="Polar residues" evidence="2">
    <location>
        <begin position="266"/>
        <end position="281"/>
    </location>
</feature>
<dbReference type="InterPro" id="IPR029191">
    <property type="entry name" value="Uds1"/>
</dbReference>
<dbReference type="Pfam" id="PF15456">
    <property type="entry name" value="Uds1"/>
    <property type="match status" value="1"/>
</dbReference>
<dbReference type="Proteomes" id="UP001056436">
    <property type="component" value="Unassembled WGS sequence"/>
</dbReference>
<evidence type="ECO:0000259" key="3">
    <source>
        <dbReference type="Pfam" id="PF15456"/>
    </source>
</evidence>
<reference evidence="4" key="1">
    <citation type="submission" date="2019-01" db="EMBL/GenBank/DDBJ databases">
        <title>Colletotrichum abscissum LGMF1257.</title>
        <authorList>
            <person name="Baroncelli R."/>
        </authorList>
    </citation>
    <scope>NUCLEOTIDE SEQUENCE</scope>
    <source>
        <strain evidence="4">Ca142</strain>
    </source>
</reference>
<feature type="non-terminal residue" evidence="4">
    <location>
        <position position="1"/>
    </location>
</feature>
<dbReference type="AlphaFoldDB" id="A0A9P9X2T7"/>
<name>A0A9P9X2T7_9PEZI</name>
<feature type="region of interest" description="Disordered" evidence="2">
    <location>
        <begin position="349"/>
        <end position="427"/>
    </location>
</feature>
<evidence type="ECO:0000313" key="5">
    <source>
        <dbReference type="Proteomes" id="UP001056436"/>
    </source>
</evidence>
<gene>
    <name evidence="4" type="ORF">CABS02_13493</name>
</gene>
<feature type="compositionally biased region" description="Basic and acidic residues" evidence="2">
    <location>
        <begin position="692"/>
        <end position="701"/>
    </location>
</feature>
<feature type="coiled-coil region" evidence="1">
    <location>
        <begin position="519"/>
        <end position="553"/>
    </location>
</feature>
<keyword evidence="1" id="KW-0175">Coiled coil</keyword>
<feature type="compositionally biased region" description="Polar residues" evidence="2">
    <location>
        <begin position="349"/>
        <end position="363"/>
    </location>
</feature>
<comment type="caution">
    <text evidence="4">The sequence shown here is derived from an EMBL/GenBank/DDBJ whole genome shotgun (WGS) entry which is preliminary data.</text>
</comment>
<feature type="compositionally biased region" description="Low complexity" evidence="2">
    <location>
        <begin position="69"/>
        <end position="79"/>
    </location>
</feature>
<accession>A0A9P9X2T7</accession>
<feature type="region of interest" description="Disordered" evidence="2">
    <location>
        <begin position="576"/>
        <end position="614"/>
    </location>
</feature>
<protein>
    <recommendedName>
        <fullName evidence="3">Up-regulated during septation protein 1 domain-containing protein</fullName>
    </recommendedName>
</protein>
<feature type="compositionally biased region" description="Polar residues" evidence="2">
    <location>
        <begin position="394"/>
        <end position="409"/>
    </location>
</feature>
<evidence type="ECO:0000256" key="2">
    <source>
        <dbReference type="SAM" id="MobiDB-lite"/>
    </source>
</evidence>
<evidence type="ECO:0000313" key="4">
    <source>
        <dbReference type="EMBL" id="KAI3533622.1"/>
    </source>
</evidence>
<feature type="region of interest" description="Disordered" evidence="2">
    <location>
        <begin position="266"/>
        <end position="299"/>
    </location>
</feature>
<feature type="compositionally biased region" description="Basic and acidic residues" evidence="2">
    <location>
        <begin position="94"/>
        <end position="106"/>
    </location>
</feature>
<dbReference type="EMBL" id="SDAQ01000154">
    <property type="protein sequence ID" value="KAI3533622.1"/>
    <property type="molecule type" value="Genomic_DNA"/>
</dbReference>
<feature type="region of interest" description="Disordered" evidence="2">
    <location>
        <begin position="51"/>
        <end position="86"/>
    </location>
</feature>
<feature type="region of interest" description="Disordered" evidence="2">
    <location>
        <begin position="164"/>
        <end position="249"/>
    </location>
</feature>
<proteinExistence type="predicted"/>
<dbReference type="OrthoDB" id="5429395at2759"/>
<feature type="compositionally biased region" description="Pro residues" evidence="2">
    <location>
        <begin position="57"/>
        <end position="66"/>
    </location>
</feature>
<feature type="region of interest" description="Disordered" evidence="2">
    <location>
        <begin position="94"/>
        <end position="113"/>
    </location>
</feature>
<feature type="compositionally biased region" description="Low complexity" evidence="2">
    <location>
        <begin position="597"/>
        <end position="608"/>
    </location>
</feature>
<keyword evidence="5" id="KW-1185">Reference proteome</keyword>
<feature type="compositionally biased region" description="Polar residues" evidence="2">
    <location>
        <begin position="585"/>
        <end position="596"/>
    </location>
</feature>
<organism evidence="4 5">
    <name type="scientific">Colletotrichum abscissum</name>
    <dbReference type="NCBI Taxonomy" id="1671311"/>
    <lineage>
        <taxon>Eukaryota</taxon>
        <taxon>Fungi</taxon>
        <taxon>Dikarya</taxon>
        <taxon>Ascomycota</taxon>
        <taxon>Pezizomycotina</taxon>
        <taxon>Sordariomycetes</taxon>
        <taxon>Hypocreomycetidae</taxon>
        <taxon>Glomerellales</taxon>
        <taxon>Glomerellaceae</taxon>
        <taxon>Colletotrichum</taxon>
        <taxon>Colletotrichum acutatum species complex</taxon>
    </lineage>
</organism>